<sequence length="125" mass="14476">MKAADHDILHKIPNAASCILPYPNIKRSLTPYVENEKYNISRCGLHADNDIYRDREQHKSTNEWQCRYSLITKMRSSVTMKLNTVVLTLTAAEDDMQQSIIDFTRYQSIFSDAADNNLFSSWTLK</sequence>
<protein>
    <submittedName>
        <fullName evidence="1">Uncharacterized protein</fullName>
    </submittedName>
</protein>
<organism evidence="1 2">
    <name type="scientific">Vicia faba</name>
    <name type="common">Broad bean</name>
    <name type="synonym">Faba vulgaris</name>
    <dbReference type="NCBI Taxonomy" id="3906"/>
    <lineage>
        <taxon>Eukaryota</taxon>
        <taxon>Viridiplantae</taxon>
        <taxon>Streptophyta</taxon>
        <taxon>Embryophyta</taxon>
        <taxon>Tracheophyta</taxon>
        <taxon>Spermatophyta</taxon>
        <taxon>Magnoliopsida</taxon>
        <taxon>eudicotyledons</taxon>
        <taxon>Gunneridae</taxon>
        <taxon>Pentapetalae</taxon>
        <taxon>rosids</taxon>
        <taxon>fabids</taxon>
        <taxon>Fabales</taxon>
        <taxon>Fabaceae</taxon>
        <taxon>Papilionoideae</taxon>
        <taxon>50 kb inversion clade</taxon>
        <taxon>NPAAA clade</taxon>
        <taxon>Hologalegina</taxon>
        <taxon>IRL clade</taxon>
        <taxon>Fabeae</taxon>
        <taxon>Vicia</taxon>
    </lineage>
</organism>
<name>A0AAV0ZHQ1_VICFA</name>
<gene>
    <name evidence="1" type="ORF">VFH_II043600</name>
</gene>
<keyword evidence="2" id="KW-1185">Reference proteome</keyword>
<accession>A0AAV0ZHQ1</accession>
<dbReference type="AlphaFoldDB" id="A0AAV0ZHQ1"/>
<reference evidence="1 2" key="1">
    <citation type="submission" date="2023-01" db="EMBL/GenBank/DDBJ databases">
        <authorList>
            <person name="Kreplak J."/>
        </authorList>
    </citation>
    <scope>NUCLEOTIDE SEQUENCE [LARGE SCALE GENOMIC DNA]</scope>
</reference>
<proteinExistence type="predicted"/>
<dbReference type="Proteomes" id="UP001157006">
    <property type="component" value="Chromosome 2"/>
</dbReference>
<evidence type="ECO:0000313" key="2">
    <source>
        <dbReference type="Proteomes" id="UP001157006"/>
    </source>
</evidence>
<dbReference type="EMBL" id="OX451737">
    <property type="protein sequence ID" value="CAI8596623.1"/>
    <property type="molecule type" value="Genomic_DNA"/>
</dbReference>
<evidence type="ECO:0000313" key="1">
    <source>
        <dbReference type="EMBL" id="CAI8596623.1"/>
    </source>
</evidence>